<evidence type="ECO:0000313" key="2">
    <source>
        <dbReference type="Proteomes" id="UP000595636"/>
    </source>
</evidence>
<dbReference type="KEGG" id="slf:JEQ17_48760"/>
<keyword evidence="1" id="KW-0614">Plasmid</keyword>
<organism evidence="1 2">
    <name type="scientific">Streptomyces liliifuscus</name>
    <dbReference type="NCBI Taxonomy" id="2797636"/>
    <lineage>
        <taxon>Bacteria</taxon>
        <taxon>Bacillati</taxon>
        <taxon>Actinomycetota</taxon>
        <taxon>Actinomycetes</taxon>
        <taxon>Kitasatosporales</taxon>
        <taxon>Streptomycetaceae</taxon>
        <taxon>Streptomyces</taxon>
    </lineage>
</organism>
<dbReference type="Proteomes" id="UP000595636">
    <property type="component" value="Plasmid unnamed1"/>
</dbReference>
<name>A0A7T7L6R2_9ACTN</name>
<keyword evidence="2" id="KW-1185">Reference proteome</keyword>
<reference evidence="1 2" key="1">
    <citation type="submission" date="2020-12" db="EMBL/GenBank/DDBJ databases">
        <title>A novel species.</title>
        <authorList>
            <person name="Li K."/>
        </authorList>
    </citation>
    <scope>NUCLEOTIDE SEQUENCE [LARGE SCALE GENOMIC DNA]</scope>
    <source>
        <strain evidence="1 2">ZYC-3</strain>
        <plasmid evidence="1 2">unnamed1</plasmid>
    </source>
</reference>
<dbReference type="RefSeq" id="WP_024127557.1">
    <property type="nucleotide sequence ID" value="NZ_CP066832.1"/>
</dbReference>
<proteinExistence type="predicted"/>
<gene>
    <name evidence="1" type="ORF">JEQ17_48760</name>
</gene>
<dbReference type="EMBL" id="CP066832">
    <property type="protein sequence ID" value="QQM47466.1"/>
    <property type="molecule type" value="Genomic_DNA"/>
</dbReference>
<sequence length="73" mass="7723">MPMDVYAAVGALVRAEIAYTHTQPPHPPADDAAVREEIVAAKPPAAAASPEPVRRRLRTRATAVLRRLAAVSG</sequence>
<protein>
    <submittedName>
        <fullName evidence="1">Uncharacterized protein</fullName>
    </submittedName>
</protein>
<dbReference type="AlphaFoldDB" id="A0A7T7L6R2"/>
<geneLocation type="plasmid" evidence="1 2">
    <name>unnamed1</name>
</geneLocation>
<evidence type="ECO:0000313" key="1">
    <source>
        <dbReference type="EMBL" id="QQM47466.1"/>
    </source>
</evidence>
<accession>A0A7T7L6R2</accession>